<evidence type="ECO:0000256" key="6">
    <source>
        <dbReference type="ARBA" id="ARBA00023141"/>
    </source>
</evidence>
<dbReference type="CDD" id="cd00331">
    <property type="entry name" value="IGPS"/>
    <property type="match status" value="1"/>
</dbReference>
<dbReference type="RefSeq" id="WP_200243265.1">
    <property type="nucleotide sequence ID" value="NZ_NRRY01000014.1"/>
</dbReference>
<keyword evidence="3 8" id="KW-0028">Amino-acid biosynthesis</keyword>
<dbReference type="NCBIfam" id="NF001370">
    <property type="entry name" value="PRK00278.1-2"/>
    <property type="match status" value="1"/>
</dbReference>
<dbReference type="GO" id="GO:0004425">
    <property type="term" value="F:indole-3-glycerol-phosphate synthase activity"/>
    <property type="evidence" value="ECO:0007669"/>
    <property type="project" value="UniProtKB-UniRule"/>
</dbReference>
<comment type="catalytic activity">
    <reaction evidence="1 8">
        <text>1-(2-carboxyphenylamino)-1-deoxy-D-ribulose 5-phosphate + H(+) = (1S,2R)-1-C-(indol-3-yl)glycerol 3-phosphate + CO2 + H2O</text>
        <dbReference type="Rhea" id="RHEA:23476"/>
        <dbReference type="ChEBI" id="CHEBI:15377"/>
        <dbReference type="ChEBI" id="CHEBI:15378"/>
        <dbReference type="ChEBI" id="CHEBI:16526"/>
        <dbReference type="ChEBI" id="CHEBI:58613"/>
        <dbReference type="ChEBI" id="CHEBI:58866"/>
        <dbReference type="EC" id="4.1.1.48"/>
    </reaction>
</comment>
<dbReference type="Proteomes" id="UP001138768">
    <property type="component" value="Unassembled WGS sequence"/>
</dbReference>
<comment type="pathway">
    <text evidence="2 8">Amino-acid biosynthesis; L-tryptophan biosynthesis; L-tryptophan from chorismate: step 4/5.</text>
</comment>
<dbReference type="HAMAP" id="MF_00134_B">
    <property type="entry name" value="IGPS_B"/>
    <property type="match status" value="1"/>
</dbReference>
<dbReference type="PANTHER" id="PTHR22854:SF2">
    <property type="entry name" value="INDOLE-3-GLYCEROL-PHOSPHATE SYNTHASE"/>
    <property type="match status" value="1"/>
</dbReference>
<dbReference type="InterPro" id="IPR045186">
    <property type="entry name" value="Indole-3-glycerol_P_synth"/>
</dbReference>
<evidence type="ECO:0000256" key="5">
    <source>
        <dbReference type="ARBA" id="ARBA00022822"/>
    </source>
</evidence>
<proteinExistence type="inferred from homology"/>
<dbReference type="SUPFAM" id="SSF51366">
    <property type="entry name" value="Ribulose-phoshate binding barrel"/>
    <property type="match status" value="1"/>
</dbReference>
<evidence type="ECO:0000256" key="4">
    <source>
        <dbReference type="ARBA" id="ARBA00022793"/>
    </source>
</evidence>
<evidence type="ECO:0000256" key="2">
    <source>
        <dbReference type="ARBA" id="ARBA00004696"/>
    </source>
</evidence>
<dbReference type="EC" id="4.1.1.48" evidence="8"/>
<dbReference type="NCBIfam" id="NF001377">
    <property type="entry name" value="PRK00278.2-4"/>
    <property type="match status" value="1"/>
</dbReference>
<dbReference type="GO" id="GO:0000162">
    <property type="term" value="P:L-tryptophan biosynthetic process"/>
    <property type="evidence" value="ECO:0007669"/>
    <property type="project" value="UniProtKB-UniRule"/>
</dbReference>
<sequence length="268" mass="29252">MTEIPDILKRIVTRKQVEVAERKQRISSRALEIRAADARPTRGFADALHRRAAAGAAAVIAEIKRASPSKGLIREDFDPAEIARSYVHGGATCLSVLTDRDFFQGDDQHLIEARAACALPVIRKDFVIDPYQVLESRALGADCVLLIAACLDDHALSRLARLAGDLSLDVLIEVHDADELERALAVPSRLLGINNRDLRSFEVDLQTTLSLRPRVPPDRLLITESGIQTQEDVALMRANAVNAFLVGESLMRSDDPGQMLAALFAGSS</sequence>
<accession>A0A9X0W8H4</accession>
<keyword evidence="11" id="KW-1185">Reference proteome</keyword>
<evidence type="ECO:0000256" key="1">
    <source>
        <dbReference type="ARBA" id="ARBA00001633"/>
    </source>
</evidence>
<dbReference type="InterPro" id="IPR001468">
    <property type="entry name" value="Indole-3-GlycerolPSynthase_CS"/>
</dbReference>
<evidence type="ECO:0000256" key="3">
    <source>
        <dbReference type="ARBA" id="ARBA00022605"/>
    </source>
</evidence>
<evidence type="ECO:0000313" key="10">
    <source>
        <dbReference type="EMBL" id="MBK1618831.1"/>
    </source>
</evidence>
<dbReference type="InterPro" id="IPR013785">
    <property type="entry name" value="Aldolase_TIM"/>
</dbReference>
<evidence type="ECO:0000313" key="11">
    <source>
        <dbReference type="Proteomes" id="UP001138768"/>
    </source>
</evidence>
<dbReference type="Pfam" id="PF00218">
    <property type="entry name" value="IGPS"/>
    <property type="match status" value="1"/>
</dbReference>
<dbReference type="AlphaFoldDB" id="A0A9X0W8H4"/>
<protein>
    <recommendedName>
        <fullName evidence="8">Indole-3-glycerol phosphate synthase</fullName>
        <shortName evidence="8">IGPS</shortName>
        <ecNumber evidence="8">4.1.1.48</ecNumber>
    </recommendedName>
</protein>
<dbReference type="GO" id="GO:0004640">
    <property type="term" value="F:phosphoribosylanthranilate isomerase activity"/>
    <property type="evidence" value="ECO:0007669"/>
    <property type="project" value="TreeGrafter"/>
</dbReference>
<dbReference type="InterPro" id="IPR011060">
    <property type="entry name" value="RibuloseP-bd_barrel"/>
</dbReference>
<keyword evidence="5 8" id="KW-0822">Tryptophan biosynthesis</keyword>
<dbReference type="PANTHER" id="PTHR22854">
    <property type="entry name" value="TRYPTOPHAN BIOSYNTHESIS PROTEIN"/>
    <property type="match status" value="1"/>
</dbReference>
<dbReference type="NCBIfam" id="NF001373">
    <property type="entry name" value="PRK00278.1-6"/>
    <property type="match status" value="1"/>
</dbReference>
<feature type="domain" description="Indole-3-glycerol phosphate synthase" evidence="9">
    <location>
        <begin position="8"/>
        <end position="262"/>
    </location>
</feature>
<dbReference type="Gene3D" id="3.20.20.70">
    <property type="entry name" value="Aldolase class I"/>
    <property type="match status" value="1"/>
</dbReference>
<dbReference type="InterPro" id="IPR013798">
    <property type="entry name" value="Indole-3-glycerol_P_synth_dom"/>
</dbReference>
<keyword evidence="7 8" id="KW-0456">Lyase</keyword>
<comment type="similarity">
    <text evidence="8">Belongs to the TrpC family.</text>
</comment>
<dbReference type="PROSITE" id="PS00614">
    <property type="entry name" value="IGPS"/>
    <property type="match status" value="1"/>
</dbReference>
<dbReference type="EMBL" id="NRRY01000014">
    <property type="protein sequence ID" value="MBK1618831.1"/>
    <property type="molecule type" value="Genomic_DNA"/>
</dbReference>
<evidence type="ECO:0000256" key="7">
    <source>
        <dbReference type="ARBA" id="ARBA00023239"/>
    </source>
</evidence>
<keyword evidence="4 8" id="KW-0210">Decarboxylase</keyword>
<keyword evidence="6 8" id="KW-0057">Aromatic amino acid biosynthesis</keyword>
<evidence type="ECO:0000256" key="8">
    <source>
        <dbReference type="HAMAP-Rule" id="MF_00134"/>
    </source>
</evidence>
<name>A0A9X0W8H4_9GAMM</name>
<reference evidence="10 11" key="1">
    <citation type="journal article" date="2020" name="Microorganisms">
        <title>Osmotic Adaptation and Compatible Solute Biosynthesis of Phototrophic Bacteria as Revealed from Genome Analyses.</title>
        <authorList>
            <person name="Imhoff J.F."/>
            <person name="Rahn T."/>
            <person name="Kunzel S."/>
            <person name="Keller A."/>
            <person name="Neulinger S.C."/>
        </authorList>
    </citation>
    <scope>NUCLEOTIDE SEQUENCE [LARGE SCALE GENOMIC DNA]</scope>
    <source>
        <strain evidence="10 11">DSM 25653</strain>
    </source>
</reference>
<comment type="caution">
    <text evidence="10">The sequence shown here is derived from an EMBL/GenBank/DDBJ whole genome shotgun (WGS) entry which is preliminary data.</text>
</comment>
<gene>
    <name evidence="8" type="primary">trpC</name>
    <name evidence="10" type="ORF">CKO42_10375</name>
</gene>
<evidence type="ECO:0000259" key="9">
    <source>
        <dbReference type="Pfam" id="PF00218"/>
    </source>
</evidence>
<organism evidence="10 11">
    <name type="scientific">Lamprobacter modestohalophilus</name>
    <dbReference type="NCBI Taxonomy" id="1064514"/>
    <lineage>
        <taxon>Bacteria</taxon>
        <taxon>Pseudomonadati</taxon>
        <taxon>Pseudomonadota</taxon>
        <taxon>Gammaproteobacteria</taxon>
        <taxon>Chromatiales</taxon>
        <taxon>Chromatiaceae</taxon>
        <taxon>Lamprobacter</taxon>
    </lineage>
</organism>
<dbReference type="FunFam" id="3.20.20.70:FF:000024">
    <property type="entry name" value="Indole-3-glycerol phosphate synthase"/>
    <property type="match status" value="1"/>
</dbReference>